<comment type="catalytic activity">
    <reaction evidence="1">
        <text>Hydrolysis of (1-&gt;4)-beta-linkages between N-acetylmuramic acid and N-acetyl-D-glucosamine residues in a peptidoglycan and between N-acetyl-D-glucosamine residues in chitodextrins.</text>
        <dbReference type="EC" id="3.2.1.17"/>
    </reaction>
</comment>
<keyword evidence="10" id="KW-1015">Disulfide bond</keyword>
<proteinExistence type="inferred from homology"/>
<dbReference type="FunFam" id="3.20.20.80:FF:000060">
    <property type="entry name" value="Lysozyme M1"/>
    <property type="match status" value="1"/>
</dbReference>
<evidence type="ECO:0000256" key="9">
    <source>
        <dbReference type="ARBA" id="ARBA00022801"/>
    </source>
</evidence>
<dbReference type="SUPFAM" id="SSF69318">
    <property type="entry name" value="Integrin alpha N-terminal domain"/>
    <property type="match status" value="2"/>
</dbReference>
<dbReference type="GO" id="GO:0031640">
    <property type="term" value="P:killing of cells of another organism"/>
    <property type="evidence" value="ECO:0007669"/>
    <property type="project" value="UniProtKB-KW"/>
</dbReference>
<dbReference type="GO" id="GO:0005576">
    <property type="term" value="C:extracellular region"/>
    <property type="evidence" value="ECO:0007669"/>
    <property type="project" value="UniProtKB-SubCell"/>
</dbReference>
<organism evidence="15 16">
    <name type="scientific">Arthrobacter crystallopoietes BAB-32</name>
    <dbReference type="NCBI Taxonomy" id="1246476"/>
    <lineage>
        <taxon>Bacteria</taxon>
        <taxon>Bacillati</taxon>
        <taxon>Actinomycetota</taxon>
        <taxon>Actinomycetes</taxon>
        <taxon>Micrococcales</taxon>
        <taxon>Micrococcaceae</taxon>
        <taxon>Crystallibacter</taxon>
    </lineage>
</organism>
<dbReference type="SUPFAM" id="SSF51445">
    <property type="entry name" value="(Trans)glycosidases"/>
    <property type="match status" value="1"/>
</dbReference>
<dbReference type="RefSeq" id="WP_005274030.1">
    <property type="nucleotide sequence ID" value="NZ_ANPE02000265.1"/>
</dbReference>
<dbReference type="InterPro" id="IPR028994">
    <property type="entry name" value="Integrin_alpha_N"/>
</dbReference>
<evidence type="ECO:0000256" key="3">
    <source>
        <dbReference type="ARBA" id="ARBA00010646"/>
    </source>
</evidence>
<feature type="chain" id="PRO_5004112360" description="lysozyme" evidence="14">
    <location>
        <begin position="38"/>
        <end position="954"/>
    </location>
</feature>
<evidence type="ECO:0000256" key="14">
    <source>
        <dbReference type="SAM" id="SignalP"/>
    </source>
</evidence>
<keyword evidence="7" id="KW-0081">Bacteriolytic enzyme</keyword>
<sequence>MPNFKKRFTAAGTHLLASATVLSVAVGGILVAPAASATEPQPQPASETVPAAQGTAPPAETTLPATAPEDPAPAPSLAETTPAVPAETAPAETAPAPAEETPAPAPEQQESTPAEEPDKATVEDIPLEEMTEEQRQALLKELQGENGAAMGKGLEMRQEAEAELKTEEGQEKLAETLDVLEIDRTAAVSIAASNRDHWQAPGVQGMDVSGWQPSVNWQTEWNLGARFAYVKATEDVTYRNPQFSNQYTGSYNVGMIRGAYHFAIPSTNLATARAQATYFVRNGGGWSADGKTLPPLLDIEFNPYPQLGNTCYNLTPSQMVAWVREFSNTMKALTGRVPAIYTNGSWWNQCTNYSTAFKDHPLHVAHFSTGNVTYPWLPAGWKRYDIWQYSESGPFLGDSNVWRGTLTQLRDFAKYPSGVAPSAPATTPVSTSVTSAAPGDLNLDGHADLVSRRTDGYLWFYPGNGSGGYGTPVRIGGGWQIYNKLIGAGTFDGDRYPDLLARHTDGSLWFYAGTGDGRFKARVKVGASGWNSMTDVVVSGDYNDDGRQDLLAQHTNGTAYVYPGLGTGRVGSRSTIGTGWGKFDQLIATRDFDGDGREDVAATQPDGTLWLLRGNGVRPGSGNIFDASQKIGSSGWQAFTQVLGIGDNNRDGKNDLLGAYSNGTLRFYAGTGFSEPEGYERGVRKGDAIWNGFTLVAAPGDFNGDGIADLVATNRSGELWFAAGDGTGSYGARVKIGRGGWQAYKHLVGVGDYNGDGRNDLVAVENDGKLWFYAGTGRVASGNEGYRSRVKIGSSGWTGFAHLEGVGDLNRDGRNDLLAVRPDGDVYLYTGPGTGRHHGPRTLIATGWTGYNAVVPVGDYDGDGADDVVVRKKDGTLWLRSGLMRRSGSAWLSAEMRIGSGWNVYNRLMGVGDFNRDAKMDMVGTRTDGSAWFYAGTQFKVSAAVKPGLNTDKL</sequence>
<feature type="compositionally biased region" description="Low complexity" evidence="13">
    <location>
        <begin position="55"/>
        <end position="69"/>
    </location>
</feature>
<dbReference type="GO" id="GO:0042742">
    <property type="term" value="P:defense response to bacterium"/>
    <property type="evidence" value="ECO:0007669"/>
    <property type="project" value="UniProtKB-KW"/>
</dbReference>
<keyword evidence="16" id="KW-1185">Reference proteome</keyword>
<evidence type="ECO:0000256" key="7">
    <source>
        <dbReference type="ARBA" id="ARBA00022638"/>
    </source>
</evidence>
<keyword evidence="8 14" id="KW-0732">Signal</keyword>
<comment type="function">
    <text evidence="12">This enzyme has both lysozyme (acetylmuramidase) and diacetylmuramidase activities.</text>
</comment>
<dbReference type="InterPro" id="IPR013517">
    <property type="entry name" value="FG-GAP"/>
</dbReference>
<dbReference type="GO" id="GO:0016998">
    <property type="term" value="P:cell wall macromolecule catabolic process"/>
    <property type="evidence" value="ECO:0007669"/>
    <property type="project" value="InterPro"/>
</dbReference>
<evidence type="ECO:0000256" key="12">
    <source>
        <dbReference type="ARBA" id="ARBA00055588"/>
    </source>
</evidence>
<gene>
    <name evidence="15" type="ORF">D477_019903</name>
</gene>
<keyword evidence="5" id="KW-0964">Secreted</keyword>
<protein>
    <recommendedName>
        <fullName evidence="4">lysozyme</fullName>
        <ecNumber evidence="4">3.2.1.17</ecNumber>
    </recommendedName>
</protein>
<dbReference type="InterPro" id="IPR018077">
    <property type="entry name" value="Glyco_hydro_fam25_subgr"/>
</dbReference>
<dbReference type="EC" id="3.2.1.17" evidence="4"/>
<dbReference type="AlphaFoldDB" id="N1UTU6"/>
<evidence type="ECO:0000256" key="8">
    <source>
        <dbReference type="ARBA" id="ARBA00022729"/>
    </source>
</evidence>
<evidence type="ECO:0000256" key="5">
    <source>
        <dbReference type="ARBA" id="ARBA00022525"/>
    </source>
</evidence>
<dbReference type="PANTHER" id="PTHR44103:SF1">
    <property type="entry name" value="PROPROTEIN CONVERTASE P"/>
    <property type="match status" value="1"/>
</dbReference>
<dbReference type="GO" id="GO:0009253">
    <property type="term" value="P:peptidoglycan catabolic process"/>
    <property type="evidence" value="ECO:0007669"/>
    <property type="project" value="InterPro"/>
</dbReference>
<accession>N1UTU6</accession>
<evidence type="ECO:0000256" key="6">
    <source>
        <dbReference type="ARBA" id="ARBA00022529"/>
    </source>
</evidence>
<evidence type="ECO:0000313" key="15">
    <source>
        <dbReference type="EMBL" id="EMY32495.1"/>
    </source>
</evidence>
<dbReference type="Proteomes" id="UP000010729">
    <property type="component" value="Unassembled WGS sequence"/>
</dbReference>
<dbReference type="InterPro" id="IPR002053">
    <property type="entry name" value="Glyco_hydro_25"/>
</dbReference>
<evidence type="ECO:0000256" key="10">
    <source>
        <dbReference type="ARBA" id="ARBA00023157"/>
    </source>
</evidence>
<dbReference type="GO" id="GO:0003796">
    <property type="term" value="F:lysozyme activity"/>
    <property type="evidence" value="ECO:0007669"/>
    <property type="project" value="UniProtKB-EC"/>
</dbReference>
<keyword evidence="11" id="KW-0326">Glycosidase</keyword>
<dbReference type="Gene3D" id="3.20.20.80">
    <property type="entry name" value="Glycosidases"/>
    <property type="match status" value="1"/>
</dbReference>
<evidence type="ECO:0000256" key="11">
    <source>
        <dbReference type="ARBA" id="ARBA00023295"/>
    </source>
</evidence>
<evidence type="ECO:0000256" key="4">
    <source>
        <dbReference type="ARBA" id="ARBA00012732"/>
    </source>
</evidence>
<comment type="similarity">
    <text evidence="3">Belongs to the glycosyl hydrolase 25 family.</text>
</comment>
<dbReference type="Pfam" id="PF13517">
    <property type="entry name" value="FG-GAP_3"/>
    <property type="match status" value="4"/>
</dbReference>
<name>N1UTU6_9MICC</name>
<feature type="region of interest" description="Disordered" evidence="13">
    <location>
        <begin position="37"/>
        <end position="120"/>
    </location>
</feature>
<feature type="compositionally biased region" description="Low complexity" evidence="13">
    <location>
        <begin position="78"/>
        <end position="102"/>
    </location>
</feature>
<evidence type="ECO:0000256" key="2">
    <source>
        <dbReference type="ARBA" id="ARBA00004613"/>
    </source>
</evidence>
<dbReference type="PROSITE" id="PS51904">
    <property type="entry name" value="GLYCOSYL_HYDROL_F25_2"/>
    <property type="match status" value="1"/>
</dbReference>
<keyword evidence="9" id="KW-0378">Hydrolase</keyword>
<dbReference type="Gene3D" id="2.20.25.650">
    <property type="entry name" value="Tachylectin-2-like"/>
    <property type="match status" value="1"/>
</dbReference>
<evidence type="ECO:0000256" key="13">
    <source>
        <dbReference type="SAM" id="MobiDB-lite"/>
    </source>
</evidence>
<keyword evidence="6" id="KW-0929">Antimicrobial</keyword>
<comment type="caution">
    <text evidence="15">The sequence shown here is derived from an EMBL/GenBank/DDBJ whole genome shotgun (WGS) entry which is preliminary data.</text>
</comment>
<feature type="signal peptide" evidence="14">
    <location>
        <begin position="1"/>
        <end position="37"/>
    </location>
</feature>
<dbReference type="CDD" id="cd06412">
    <property type="entry name" value="GH25_CH-type"/>
    <property type="match status" value="1"/>
</dbReference>
<dbReference type="Pfam" id="PF01183">
    <property type="entry name" value="Glyco_hydro_25"/>
    <property type="match status" value="1"/>
</dbReference>
<dbReference type="EMBL" id="ANPE02000265">
    <property type="protein sequence ID" value="EMY32495.1"/>
    <property type="molecule type" value="Genomic_DNA"/>
</dbReference>
<comment type="subcellular location">
    <subcellularLocation>
        <location evidence="2">Secreted</location>
    </subcellularLocation>
</comment>
<dbReference type="SMART" id="SM00641">
    <property type="entry name" value="Glyco_25"/>
    <property type="match status" value="1"/>
</dbReference>
<evidence type="ECO:0000313" key="16">
    <source>
        <dbReference type="Proteomes" id="UP000010729"/>
    </source>
</evidence>
<evidence type="ECO:0000256" key="1">
    <source>
        <dbReference type="ARBA" id="ARBA00000632"/>
    </source>
</evidence>
<reference evidence="15 16" key="1">
    <citation type="journal article" date="2013" name="Genome Announc.">
        <title>Draft Genome Sequence of Arthrobacter crystallopoietes Strain BAB-32, Revealing Genes for Bioremediation.</title>
        <authorList>
            <person name="Joshi M.N."/>
            <person name="Pandit A.S."/>
            <person name="Sharma A."/>
            <person name="Pandya R.V."/>
            <person name="Desai S.M."/>
            <person name="Saxena A.K."/>
            <person name="Bagatharia S.B."/>
        </authorList>
    </citation>
    <scope>NUCLEOTIDE SEQUENCE [LARGE SCALE GENOMIC DNA]</scope>
    <source>
        <strain evidence="15 16">BAB-32</strain>
    </source>
</reference>
<dbReference type="PANTHER" id="PTHR44103">
    <property type="entry name" value="PROPROTEIN CONVERTASE P"/>
    <property type="match status" value="1"/>
</dbReference>
<dbReference type="InterPro" id="IPR017853">
    <property type="entry name" value="GH"/>
</dbReference>
<dbReference type="Gene3D" id="2.115.10.10">
    <property type="entry name" value="Tachylectin 2"/>
    <property type="match status" value="2"/>
</dbReference>